<dbReference type="GO" id="GO:0004803">
    <property type="term" value="F:transposase activity"/>
    <property type="evidence" value="ECO:0007669"/>
    <property type="project" value="UniProtKB-UniRule"/>
</dbReference>
<dbReference type="Proteomes" id="UP000325286">
    <property type="component" value="Chromosome"/>
</dbReference>
<dbReference type="AlphaFoldDB" id="A0A5B9QRZ7"/>
<evidence type="ECO:0000256" key="5">
    <source>
        <dbReference type="ARBA" id="ARBA00023172"/>
    </source>
</evidence>
<keyword evidence="3 6" id="KW-0815">Transposition</keyword>
<gene>
    <name evidence="7" type="ORF">UC8_24820</name>
</gene>
<evidence type="ECO:0000256" key="2">
    <source>
        <dbReference type="ARBA" id="ARBA00010961"/>
    </source>
</evidence>
<reference evidence="7 8" key="1">
    <citation type="submission" date="2019-08" db="EMBL/GenBank/DDBJ databases">
        <title>Deep-cultivation of Planctomycetes and their phenomic and genomic characterization uncovers novel biology.</title>
        <authorList>
            <person name="Wiegand S."/>
            <person name="Jogler M."/>
            <person name="Boedeker C."/>
            <person name="Pinto D."/>
            <person name="Vollmers J."/>
            <person name="Rivas-Marin E."/>
            <person name="Kohn T."/>
            <person name="Peeters S.H."/>
            <person name="Heuer A."/>
            <person name="Rast P."/>
            <person name="Oberbeckmann S."/>
            <person name="Bunk B."/>
            <person name="Jeske O."/>
            <person name="Meyerdierks A."/>
            <person name="Storesund J.E."/>
            <person name="Kallscheuer N."/>
            <person name="Luecker S."/>
            <person name="Lage O.M."/>
            <person name="Pohl T."/>
            <person name="Merkel B.J."/>
            <person name="Hornburger P."/>
            <person name="Mueller R.-W."/>
            <person name="Bruemmer F."/>
            <person name="Labrenz M."/>
            <person name="Spormann A.M."/>
            <person name="Op den Camp H."/>
            <person name="Overmann J."/>
            <person name="Amann R."/>
            <person name="Jetten M.S.M."/>
            <person name="Mascher T."/>
            <person name="Medema M.H."/>
            <person name="Devos D.P."/>
            <person name="Kaster A.-K."/>
            <person name="Ovreas L."/>
            <person name="Rohde M."/>
            <person name="Galperin M.Y."/>
            <person name="Jogler C."/>
        </authorList>
    </citation>
    <scope>NUCLEOTIDE SEQUENCE [LARGE SCALE GENOMIC DNA]</scope>
    <source>
        <strain evidence="7 8">UC8</strain>
    </source>
</reference>
<evidence type="ECO:0000256" key="3">
    <source>
        <dbReference type="ARBA" id="ARBA00022578"/>
    </source>
</evidence>
<evidence type="ECO:0000256" key="4">
    <source>
        <dbReference type="ARBA" id="ARBA00023125"/>
    </source>
</evidence>
<comment type="function">
    <text evidence="1 6">Required for the transposition of the insertion element.</text>
</comment>
<keyword evidence="8" id="KW-1185">Reference proteome</keyword>
<organism evidence="7 8">
    <name type="scientific">Roseimaritima ulvae</name>
    <dbReference type="NCBI Taxonomy" id="980254"/>
    <lineage>
        <taxon>Bacteria</taxon>
        <taxon>Pseudomonadati</taxon>
        <taxon>Planctomycetota</taxon>
        <taxon>Planctomycetia</taxon>
        <taxon>Pirellulales</taxon>
        <taxon>Pirellulaceae</taxon>
        <taxon>Roseimaritima</taxon>
    </lineage>
</organism>
<name>A0A5B9QRZ7_9BACT</name>
<dbReference type="PANTHER" id="PTHR33217:SF9">
    <property type="entry name" value="MUTATOR FAMILY TRANSPOSASE"/>
    <property type="match status" value="1"/>
</dbReference>
<comment type="similarity">
    <text evidence="2 6">Belongs to the transposase mutator family.</text>
</comment>
<dbReference type="RefSeq" id="WP_068139587.1">
    <property type="nucleotide sequence ID" value="NZ_CP042914.1"/>
</dbReference>
<dbReference type="InterPro" id="IPR001207">
    <property type="entry name" value="Transposase_mutator"/>
</dbReference>
<sequence length="434" mass="49147">MNQSKTDRQGVPVDQQFDPEVISFRAQFDQKSPLDEIVREGARRMLQSAIDAEVEAFIARHAERTDEQGRRLVVKNGALPEREILTGAGSIPVRQGRVRDNDPDRNRRVTFSPSVLPSYLRKTAAIEELIPWLFLKGISTGDFGEALQALVGERAAGLSANVVCRLKEQWCSAYDDWSKRSLAGKHYVYVWADGIYAKVRLEDDANKKQCLLVLLGATADGKKELIAVLDGYRESEQSWSELLIDLKQRELKMAPKVAVGDGALGFWAALRKVFPDTREQRCWVHKTANVLNKMPKSVQPKAKGDLHEIWQAETKVDADKAFDAFIEKYGAKYSQACDCLQKDRDVLLTFYDFPAEHWSHLRTTNPIESTFATIRLRHRKTKGNGTRRASLAMMFKLADSASKKRRRLNCHEKITLVIEGRTFKEGILQDEIAA</sequence>
<dbReference type="GO" id="GO:0003677">
    <property type="term" value="F:DNA binding"/>
    <property type="evidence" value="ECO:0007669"/>
    <property type="project" value="UniProtKB-UniRule"/>
</dbReference>
<dbReference type="NCBIfam" id="NF033543">
    <property type="entry name" value="transpos_IS256"/>
    <property type="match status" value="1"/>
</dbReference>
<proteinExistence type="inferred from homology"/>
<dbReference type="KEGG" id="rul:UC8_24820"/>
<evidence type="ECO:0000313" key="8">
    <source>
        <dbReference type="Proteomes" id="UP000325286"/>
    </source>
</evidence>
<keyword evidence="5 6" id="KW-0233">DNA recombination</keyword>
<evidence type="ECO:0000313" key="7">
    <source>
        <dbReference type="EMBL" id="QEG40470.1"/>
    </source>
</evidence>
<keyword evidence="6" id="KW-0814">Transposable element</keyword>
<keyword evidence="4 6" id="KW-0238">DNA-binding</keyword>
<dbReference type="PANTHER" id="PTHR33217">
    <property type="entry name" value="TRANSPOSASE FOR INSERTION SEQUENCE ELEMENT IS1081"/>
    <property type="match status" value="1"/>
</dbReference>
<dbReference type="PROSITE" id="PS01007">
    <property type="entry name" value="TRANSPOSASE_MUTATOR"/>
    <property type="match status" value="1"/>
</dbReference>
<dbReference type="EMBL" id="CP042914">
    <property type="protein sequence ID" value="QEG40470.1"/>
    <property type="molecule type" value="Genomic_DNA"/>
</dbReference>
<dbReference type="Pfam" id="PF00872">
    <property type="entry name" value="Transposase_mut"/>
    <property type="match status" value="1"/>
</dbReference>
<protein>
    <recommendedName>
        <fullName evidence="6">Mutator family transposase</fullName>
    </recommendedName>
</protein>
<evidence type="ECO:0000256" key="1">
    <source>
        <dbReference type="ARBA" id="ARBA00002190"/>
    </source>
</evidence>
<dbReference type="GO" id="GO:0006313">
    <property type="term" value="P:DNA transposition"/>
    <property type="evidence" value="ECO:0007669"/>
    <property type="project" value="UniProtKB-UniRule"/>
</dbReference>
<evidence type="ECO:0000256" key="6">
    <source>
        <dbReference type="RuleBase" id="RU365089"/>
    </source>
</evidence>
<accession>A0A5B9QRZ7</accession>